<organism evidence="3">
    <name type="scientific">Caenorhabditis remanei</name>
    <name type="common">Caenorhabditis vulgaris</name>
    <dbReference type="NCBI Taxonomy" id="31234"/>
    <lineage>
        <taxon>Eukaryota</taxon>
        <taxon>Metazoa</taxon>
        <taxon>Ecdysozoa</taxon>
        <taxon>Nematoda</taxon>
        <taxon>Chromadorea</taxon>
        <taxon>Rhabditida</taxon>
        <taxon>Rhabditina</taxon>
        <taxon>Rhabditomorpha</taxon>
        <taxon>Rhabditoidea</taxon>
        <taxon>Rhabditidae</taxon>
        <taxon>Peloderinae</taxon>
        <taxon>Caenorhabditis</taxon>
    </lineage>
</organism>
<evidence type="ECO:0000313" key="2">
    <source>
        <dbReference type="EMBL" id="EFO86585.1"/>
    </source>
</evidence>
<sequence length="264" mass="29614">MTAVLVAYFYSFLILLLISSANSEFIRLKRQASLATKDGIDIPFTLRSAITCLTPGIRENLCLGPRVQVLKEERIGLNNRKGATYGYHNGVDIRLLRKHKVPLINDDTEIGHSIGATVDVTRDDGVLEVGTRDKIFQAWKHNRGGLVEWDSQGAGVDIGSRASVADDLIKLRHTLFGVNVGPTSRRSIVGPYQVGETNGQYLKPANNPVPSLYHNYYAGRGDWYKNQFRRPGDEYRTREQRACPWCFAVDSSYPTQTMFNPFFG</sequence>
<dbReference type="InParanoid" id="E3LYZ0"/>
<name>E3LYZ0_CAERE</name>
<dbReference type="FunCoup" id="E3LYZ0">
    <property type="interactions" value="58"/>
</dbReference>
<accession>E3LYZ0</accession>
<dbReference type="OMA" id="ACPWCFA"/>
<keyword evidence="3" id="KW-1185">Reference proteome</keyword>
<feature type="chain" id="PRO_5003175979" evidence="1">
    <location>
        <begin position="24"/>
        <end position="264"/>
    </location>
</feature>
<evidence type="ECO:0000256" key="1">
    <source>
        <dbReference type="SAM" id="SignalP"/>
    </source>
</evidence>
<dbReference type="Proteomes" id="UP000008281">
    <property type="component" value="Unassembled WGS sequence"/>
</dbReference>
<proteinExistence type="predicted"/>
<reference evidence="2" key="1">
    <citation type="submission" date="2007-07" db="EMBL/GenBank/DDBJ databases">
        <title>PCAP assembly of the Caenorhabditis remanei genome.</title>
        <authorList>
            <consortium name="The Caenorhabditis remanei Sequencing Consortium"/>
            <person name="Wilson R.K."/>
        </authorList>
    </citation>
    <scope>NUCLEOTIDE SEQUENCE [LARGE SCALE GENOMIC DNA]</scope>
    <source>
        <strain evidence="2">PB4641</strain>
    </source>
</reference>
<evidence type="ECO:0000313" key="3">
    <source>
        <dbReference type="Proteomes" id="UP000008281"/>
    </source>
</evidence>
<keyword evidence="1" id="KW-0732">Signal</keyword>
<feature type="signal peptide" evidence="1">
    <location>
        <begin position="1"/>
        <end position="23"/>
    </location>
</feature>
<dbReference type="HOGENOM" id="CLU_1215718_0_0_1"/>
<protein>
    <submittedName>
        <fullName evidence="2">Uncharacterized protein</fullName>
    </submittedName>
</protein>
<dbReference type="AlphaFoldDB" id="E3LYZ0"/>
<gene>
    <name evidence="2" type="ORF">CRE_04539</name>
</gene>
<dbReference type="eggNOG" id="ENOG502TFV9">
    <property type="taxonomic scope" value="Eukaryota"/>
</dbReference>
<dbReference type="EMBL" id="DS268419">
    <property type="protein sequence ID" value="EFO86585.1"/>
    <property type="molecule type" value="Genomic_DNA"/>
</dbReference>
<dbReference type="OrthoDB" id="5774863at2759"/>